<accession>A0ACC5VZQ0</accession>
<comment type="caution">
    <text evidence="1">The sequence shown here is derived from an EMBL/GenBank/DDBJ whole genome shotgun (WGS) entry which is preliminary data.</text>
</comment>
<dbReference type="Proteomes" id="UP001319828">
    <property type="component" value="Unassembled WGS sequence"/>
</dbReference>
<protein>
    <submittedName>
        <fullName evidence="1">C-type cytochrome</fullName>
    </submittedName>
</protein>
<keyword evidence="2" id="KW-1185">Reference proteome</keyword>
<reference evidence="1" key="1">
    <citation type="submission" date="2020-07" db="EMBL/GenBank/DDBJ databases">
        <title>Campylobacter molothri sp. nov. isolated from wild birds.</title>
        <authorList>
            <person name="Miller W.G."/>
            <person name="Chapman M.H."/>
            <person name="Yee E."/>
            <person name="Lopes B.S."/>
            <person name="Forbes K.J."/>
        </authorList>
    </citation>
    <scope>NUCLEOTIDE SEQUENCE</scope>
    <source>
        <strain evidence="1">RM9754</strain>
    </source>
</reference>
<proteinExistence type="predicted"/>
<evidence type="ECO:0000313" key="2">
    <source>
        <dbReference type="Proteomes" id="UP001319828"/>
    </source>
</evidence>
<sequence length="348" mass="39193">MKKHVLFLSFCLSLSLNAKNISDYKVGEELNDKEGVAYFKEFSNRPEQEWPNKNLSINDVPKGKEGDLIRYGIKLLSKTESTLGPYSKLKKTSNEVTCISCHIDNDGNGLPGTKKYVIPFLNVMNDYPRLDIETMKIISLEDRIRGMGGTDSHRFPDNSKEMKAILAYFKWLKSAYGIKDGVKLQGEFFAKMNFPNRPADPVRGKKLFEKNCVACHGEKGLGVKNANYEKGTGHLYPSLLIYPDGGHMAMIPFLARFLKSAMHFDASANNPILSDGDVLDIAAYVNTGFLRMPMITTENRAGLDIAYSKSPSLKPEYFASPQQNLDPQEYIKAKYGPWKNPNYFPENN</sequence>
<evidence type="ECO:0000313" key="1">
    <source>
        <dbReference type="EMBL" id="MBZ7974162.1"/>
    </source>
</evidence>
<dbReference type="EMBL" id="JACHUQ010000002">
    <property type="protein sequence ID" value="MBZ7974162.1"/>
    <property type="molecule type" value="Genomic_DNA"/>
</dbReference>
<name>A0ACC5VZQ0_9BACT</name>
<gene>
    <name evidence="1" type="ORF">H2252_02065</name>
</gene>
<organism evidence="1 2">
    <name type="scientific">Campylobacter molothri</name>
    <dbReference type="NCBI Taxonomy" id="1032242"/>
    <lineage>
        <taxon>Bacteria</taxon>
        <taxon>Pseudomonadati</taxon>
        <taxon>Campylobacterota</taxon>
        <taxon>Epsilonproteobacteria</taxon>
        <taxon>Campylobacterales</taxon>
        <taxon>Campylobacteraceae</taxon>
        <taxon>Campylobacter</taxon>
    </lineage>
</organism>